<evidence type="ECO:0000313" key="3">
    <source>
        <dbReference type="Proteomes" id="UP000019335"/>
    </source>
</evidence>
<dbReference type="AlphaFoldDB" id="W7T208"/>
<keyword evidence="3" id="KW-1185">Reference proteome</keyword>
<dbReference type="OrthoDB" id="10494006at2759"/>
<protein>
    <submittedName>
        <fullName evidence="2">Uncharacterized protein</fullName>
    </submittedName>
</protein>
<gene>
    <name evidence="2" type="ORF">Naga_101517g1</name>
</gene>
<evidence type="ECO:0000313" key="2">
    <source>
        <dbReference type="EMBL" id="EWM21080.1"/>
    </source>
</evidence>
<reference evidence="2 3" key="1">
    <citation type="journal article" date="2014" name="Mol. Plant">
        <title>Chromosome Scale Genome Assembly and Transcriptome Profiling of Nannochloropsis gaditana in Nitrogen Depletion.</title>
        <authorList>
            <person name="Corteggiani Carpinelli E."/>
            <person name="Telatin A."/>
            <person name="Vitulo N."/>
            <person name="Forcato C."/>
            <person name="D'Angelo M."/>
            <person name="Schiavon R."/>
            <person name="Vezzi A."/>
            <person name="Giacometti G.M."/>
            <person name="Morosinotto T."/>
            <person name="Valle G."/>
        </authorList>
    </citation>
    <scope>NUCLEOTIDE SEQUENCE [LARGE SCALE GENOMIC DNA]</scope>
    <source>
        <strain evidence="2 3">B-31</strain>
    </source>
</reference>
<dbReference type="Proteomes" id="UP000019335">
    <property type="component" value="Unassembled WGS sequence"/>
</dbReference>
<feature type="region of interest" description="Disordered" evidence="1">
    <location>
        <begin position="1"/>
        <end position="50"/>
    </location>
</feature>
<proteinExistence type="predicted"/>
<evidence type="ECO:0000256" key="1">
    <source>
        <dbReference type="SAM" id="MobiDB-lite"/>
    </source>
</evidence>
<dbReference type="EMBL" id="AZIL01002646">
    <property type="protein sequence ID" value="EWM21080.1"/>
    <property type="molecule type" value="Genomic_DNA"/>
</dbReference>
<organism evidence="2 3">
    <name type="scientific">Nannochloropsis gaditana</name>
    <dbReference type="NCBI Taxonomy" id="72520"/>
    <lineage>
        <taxon>Eukaryota</taxon>
        <taxon>Sar</taxon>
        <taxon>Stramenopiles</taxon>
        <taxon>Ochrophyta</taxon>
        <taxon>Eustigmatophyceae</taxon>
        <taxon>Eustigmatales</taxon>
        <taxon>Monodopsidaceae</taxon>
        <taxon>Nannochloropsis</taxon>
    </lineage>
</organism>
<accession>W7T208</accession>
<sequence length="168" mass="19073">MTPRFNSPFARRRDHGRGNFRTFHTRDFDKARSGGTLTSQPIYPKRKHNTNTKVPSIKASAVAPADMASNFSTESEMEKSPAKLGLKEEEYDRLVHVHAFRQRHLRTMTGVGRREQRLRRLHIDRAIAGSGEKGAYLCELPEKDEVRGRVSHPNSPFTLSPLFCVQGS</sequence>
<comment type="caution">
    <text evidence="2">The sequence shown here is derived from an EMBL/GenBank/DDBJ whole genome shotgun (WGS) entry which is preliminary data.</text>
</comment>
<name>W7T208_9STRA</name>